<evidence type="ECO:0000313" key="2">
    <source>
        <dbReference type="EMBL" id="CAE0502207.1"/>
    </source>
</evidence>
<organism evidence="2">
    <name type="scientific">Dunaliella tertiolecta</name>
    <name type="common">Green alga</name>
    <dbReference type="NCBI Taxonomy" id="3047"/>
    <lineage>
        <taxon>Eukaryota</taxon>
        <taxon>Viridiplantae</taxon>
        <taxon>Chlorophyta</taxon>
        <taxon>core chlorophytes</taxon>
        <taxon>Chlorophyceae</taxon>
        <taxon>CS clade</taxon>
        <taxon>Chlamydomonadales</taxon>
        <taxon>Dunaliellaceae</taxon>
        <taxon>Dunaliella</taxon>
    </lineage>
</organism>
<reference evidence="2" key="1">
    <citation type="submission" date="2021-01" db="EMBL/GenBank/DDBJ databases">
        <authorList>
            <person name="Corre E."/>
            <person name="Pelletier E."/>
            <person name="Niang G."/>
            <person name="Scheremetjew M."/>
            <person name="Finn R."/>
            <person name="Kale V."/>
            <person name="Holt S."/>
            <person name="Cochrane G."/>
            <person name="Meng A."/>
            <person name="Brown T."/>
            <person name="Cohen L."/>
        </authorList>
    </citation>
    <scope>NUCLEOTIDE SEQUENCE</scope>
    <source>
        <strain evidence="2">CCMP1320</strain>
    </source>
</reference>
<dbReference type="EMBL" id="HBIP01028588">
    <property type="protein sequence ID" value="CAE0502207.1"/>
    <property type="molecule type" value="Transcribed_RNA"/>
</dbReference>
<proteinExistence type="predicted"/>
<accession>A0A7S3VRJ7</accession>
<feature type="compositionally biased region" description="Polar residues" evidence="1">
    <location>
        <begin position="11"/>
        <end position="21"/>
    </location>
</feature>
<evidence type="ECO:0000256" key="1">
    <source>
        <dbReference type="SAM" id="MobiDB-lite"/>
    </source>
</evidence>
<gene>
    <name evidence="2" type="ORF">DTER00134_LOCUS17280</name>
</gene>
<feature type="region of interest" description="Disordered" evidence="1">
    <location>
        <begin position="1"/>
        <end position="21"/>
    </location>
</feature>
<sequence>MHCFTAGKANRVQQPEASSGTQTWRSTITIPAVSYTRQFIVAAFTTSNRHACIITMVQAQAHAHQQDSLLQCSKYCTQPWATSPFDQRATHSALCQGEGQPWERLVPGFFMKILGSD</sequence>
<name>A0A7S3VRJ7_DUNTE</name>
<protein>
    <submittedName>
        <fullName evidence="2">Uncharacterized protein</fullName>
    </submittedName>
</protein>
<dbReference type="AlphaFoldDB" id="A0A7S3VRJ7"/>